<reference evidence="5 6" key="1">
    <citation type="journal article" date="2018" name="Evol. Lett.">
        <title>Horizontal gene cluster transfer increased hallucinogenic mushroom diversity.</title>
        <authorList>
            <person name="Reynolds H.T."/>
            <person name="Vijayakumar V."/>
            <person name="Gluck-Thaler E."/>
            <person name="Korotkin H.B."/>
            <person name="Matheny P.B."/>
            <person name="Slot J.C."/>
        </authorList>
    </citation>
    <scope>NUCLEOTIDE SEQUENCE [LARGE SCALE GENOMIC DNA]</scope>
    <source>
        <strain evidence="5 6">2629</strain>
    </source>
</reference>
<dbReference type="InterPro" id="IPR023780">
    <property type="entry name" value="Chromo_domain"/>
</dbReference>
<feature type="compositionally biased region" description="Basic and acidic residues" evidence="3">
    <location>
        <begin position="183"/>
        <end position="196"/>
    </location>
</feature>
<dbReference type="InParanoid" id="A0A409VNW8"/>
<dbReference type="PROSITE" id="PS50013">
    <property type="entry name" value="CHROMO_2"/>
    <property type="match status" value="1"/>
</dbReference>
<dbReference type="PANTHER" id="PTHR22812">
    <property type="entry name" value="CHROMOBOX PROTEIN"/>
    <property type="match status" value="1"/>
</dbReference>
<dbReference type="PROSITE" id="PS00598">
    <property type="entry name" value="CHROMO_1"/>
    <property type="match status" value="1"/>
</dbReference>
<dbReference type="Gene3D" id="2.40.50.40">
    <property type="match status" value="1"/>
</dbReference>
<dbReference type="InterPro" id="IPR016197">
    <property type="entry name" value="Chromo-like_dom_sf"/>
</dbReference>
<dbReference type="InterPro" id="IPR000953">
    <property type="entry name" value="Chromo/chromo_shadow_dom"/>
</dbReference>
<name>A0A409VNW8_9AGAR</name>
<proteinExistence type="predicted"/>
<accession>A0A409VNW8</accession>
<dbReference type="SUPFAM" id="SSF54160">
    <property type="entry name" value="Chromo domain-like"/>
    <property type="match status" value="1"/>
</dbReference>
<evidence type="ECO:0000256" key="2">
    <source>
        <dbReference type="ARBA" id="ARBA00023242"/>
    </source>
</evidence>
<dbReference type="SMART" id="SM00298">
    <property type="entry name" value="CHROMO"/>
    <property type="match status" value="1"/>
</dbReference>
<dbReference type="CDD" id="cd00024">
    <property type="entry name" value="CD_CSD"/>
    <property type="match status" value="1"/>
</dbReference>
<keyword evidence="2" id="KW-0539">Nucleus</keyword>
<feature type="region of interest" description="Disordered" evidence="3">
    <location>
        <begin position="135"/>
        <end position="218"/>
    </location>
</feature>
<dbReference type="AlphaFoldDB" id="A0A409VNW8"/>
<dbReference type="GO" id="GO:0006338">
    <property type="term" value="P:chromatin remodeling"/>
    <property type="evidence" value="ECO:0007669"/>
    <property type="project" value="UniProtKB-ARBA"/>
</dbReference>
<dbReference type="Pfam" id="PF00385">
    <property type="entry name" value="Chromo"/>
    <property type="match status" value="1"/>
</dbReference>
<evidence type="ECO:0000313" key="6">
    <source>
        <dbReference type="Proteomes" id="UP000284842"/>
    </source>
</evidence>
<dbReference type="InterPro" id="IPR023779">
    <property type="entry name" value="Chromodomain_CS"/>
</dbReference>
<protein>
    <recommendedName>
        <fullName evidence="4">Chromo domain-containing protein</fullName>
    </recommendedName>
</protein>
<dbReference type="GO" id="GO:0005634">
    <property type="term" value="C:nucleus"/>
    <property type="evidence" value="ECO:0007669"/>
    <property type="project" value="UniProtKB-SubCell"/>
</dbReference>
<comment type="subcellular location">
    <subcellularLocation>
        <location evidence="1">Nucleus</location>
    </subcellularLocation>
</comment>
<evidence type="ECO:0000256" key="1">
    <source>
        <dbReference type="ARBA" id="ARBA00004123"/>
    </source>
</evidence>
<comment type="caution">
    <text evidence="5">The sequence shown here is derived from an EMBL/GenBank/DDBJ whole genome shotgun (WGS) entry which is preliminary data.</text>
</comment>
<evidence type="ECO:0000313" key="5">
    <source>
        <dbReference type="EMBL" id="PPQ67971.1"/>
    </source>
</evidence>
<dbReference type="OrthoDB" id="2630497at2759"/>
<feature type="domain" description="Chromo" evidence="4">
    <location>
        <begin position="20"/>
        <end position="100"/>
    </location>
</feature>
<keyword evidence="6" id="KW-1185">Reference proteome</keyword>
<dbReference type="STRING" id="181874.A0A409VNW8"/>
<dbReference type="InterPro" id="IPR051219">
    <property type="entry name" value="Heterochromatin_chromo-domain"/>
</dbReference>
<organism evidence="5 6">
    <name type="scientific">Panaeolus cyanescens</name>
    <dbReference type="NCBI Taxonomy" id="181874"/>
    <lineage>
        <taxon>Eukaryota</taxon>
        <taxon>Fungi</taxon>
        <taxon>Dikarya</taxon>
        <taxon>Basidiomycota</taxon>
        <taxon>Agaricomycotina</taxon>
        <taxon>Agaricomycetes</taxon>
        <taxon>Agaricomycetidae</taxon>
        <taxon>Agaricales</taxon>
        <taxon>Agaricineae</taxon>
        <taxon>Galeropsidaceae</taxon>
        <taxon>Panaeolus</taxon>
    </lineage>
</organism>
<evidence type="ECO:0000259" key="4">
    <source>
        <dbReference type="PROSITE" id="PS50013"/>
    </source>
</evidence>
<evidence type="ECO:0000256" key="3">
    <source>
        <dbReference type="SAM" id="MobiDB-lite"/>
    </source>
</evidence>
<dbReference type="Proteomes" id="UP000284842">
    <property type="component" value="Unassembled WGS sequence"/>
</dbReference>
<feature type="compositionally biased region" description="Basic and acidic residues" evidence="3">
    <location>
        <begin position="145"/>
        <end position="157"/>
    </location>
</feature>
<gene>
    <name evidence="5" type="ORF">CVT24_003164</name>
</gene>
<sequence length="389" mass="44136">MPKKRKRANSTQKLLQQGYFEVEKLLKVRKLETIEQLKSSTASYGNEKLDCLRTVSYEYLVKWKGYEETDNSWEPEENLLCKELMKEFWATSNIDKEYMQHGVEYDPEIDFAGMFRSDLTPIMIFVRLWLSSNQGPEAGSSSESDSDHGSWSDDRTTPESVPPMPEETKIVIRIPSTAKRRRVEHEEPKSPEEVIREPTPQPEFTLDPPQSSPPPEIPSFEVPISNDAVNHTIEQPQPSNPSSTFTFNNQCASTMMVADEHILWFTETPSHLPIPNTTLRPEYFNATRSVPWGATPNFAPSMWDRAALGMNTMLSSLNEPAMHPSRQLDYHLPQSHGSWSGQAVSYAGGAPEWAPVRRPLPLIGDVHHSLQLGGVGEVDNEFIREILEI</sequence>
<dbReference type="EMBL" id="NHTK01006017">
    <property type="protein sequence ID" value="PPQ67971.1"/>
    <property type="molecule type" value="Genomic_DNA"/>
</dbReference>